<dbReference type="InterPro" id="IPR003673">
    <property type="entry name" value="CoA-Trfase_fam_III"/>
</dbReference>
<dbReference type="GO" id="GO:0016740">
    <property type="term" value="F:transferase activity"/>
    <property type="evidence" value="ECO:0007669"/>
    <property type="project" value="UniProtKB-KW"/>
</dbReference>
<dbReference type="SUPFAM" id="SSF89796">
    <property type="entry name" value="CoA-transferase family III (CaiB/BaiF)"/>
    <property type="match status" value="2"/>
</dbReference>
<organism evidence="1 2">
    <name type="scientific">Neoroseomonas terrae</name>
    <dbReference type="NCBI Taxonomy" id="424799"/>
    <lineage>
        <taxon>Bacteria</taxon>
        <taxon>Pseudomonadati</taxon>
        <taxon>Pseudomonadota</taxon>
        <taxon>Alphaproteobacteria</taxon>
        <taxon>Acetobacterales</taxon>
        <taxon>Acetobacteraceae</taxon>
        <taxon>Neoroseomonas</taxon>
    </lineage>
</organism>
<dbReference type="InterPro" id="IPR044855">
    <property type="entry name" value="CoA-Trfase_III_dom3_sf"/>
</dbReference>
<evidence type="ECO:0000313" key="2">
    <source>
        <dbReference type="Proteomes" id="UP000698752"/>
    </source>
</evidence>
<dbReference type="Gene3D" id="3.40.50.10540">
    <property type="entry name" value="Crotonobetainyl-coa:carnitine coa-transferase, domain 1"/>
    <property type="match status" value="2"/>
</dbReference>
<gene>
    <name evidence="1" type="ORF">GXW78_03005</name>
</gene>
<dbReference type="PANTHER" id="PTHR48229">
    <property type="entry name" value="CAIB/BAIF FAMILY ENZYME (AFU_ORTHOLOGUE AFUA_1G05360)-RELATED"/>
    <property type="match status" value="1"/>
</dbReference>
<accession>A0ABS5EC66</accession>
<keyword evidence="2" id="KW-1185">Reference proteome</keyword>
<dbReference type="InterPro" id="IPR052985">
    <property type="entry name" value="CoA-trans_III_biosynth/detox"/>
</dbReference>
<keyword evidence="1" id="KW-0808">Transferase</keyword>
<proteinExistence type="predicted"/>
<name>A0ABS5EC66_9PROT</name>
<comment type="caution">
    <text evidence="1">The sequence shown here is derived from an EMBL/GenBank/DDBJ whole genome shotgun (WGS) entry which is preliminary data.</text>
</comment>
<dbReference type="PANTHER" id="PTHR48229:SF1">
    <property type="entry name" value="ALPHA METHYLACYL-COA RACEMASE-RELATED"/>
    <property type="match status" value="1"/>
</dbReference>
<dbReference type="Proteomes" id="UP000698752">
    <property type="component" value="Unassembled WGS sequence"/>
</dbReference>
<sequence length="481" mass="50792">MSVSERSAPGAASAFAELMEVRGLGNAADAEVGIAGSDPFFRTPLRVGEAAAAVLGAIGVASNDLWEARTGRRQQVSVDVTQAAATTRTVDYTEGQKPDGSFEHIPIPQGMKDMIAATQPWPTKDGAWVLPHLNLPHLKDRVLGVLGAEFTPPAVKEAVGRWDADALEEAIAAANGCGGRVRSPEEWLAHPQGRYLAARPVVEITKVAEGPPVPLRAGDRPASGVRVLDFTRILAGPIGGRTLAEHGAEVLMVGAGHLPQTPEHVRDTSHGKRSCFLDLRDASQAARAQQLAREADIVIGGYRPGRLAANGLGPEIAAEKPGRIYMTISCFGSGGPFADRSGWEQVAQVVTGVAQVHGAAIGDGTPKLVFAPVCDYLTGYMAGYGALLALGRRMREGGSYHVNVSLCQSAMFLLRQGTVGGFENAPERLTRAQIDAMHVTSDTSYGRLKTIGPVLRMSETSPHWARPTPAFGSDAPEWLAA</sequence>
<dbReference type="Gene3D" id="3.30.1540.10">
    <property type="entry name" value="formyl-coa transferase, domain 3"/>
    <property type="match status" value="1"/>
</dbReference>
<evidence type="ECO:0000313" key="1">
    <source>
        <dbReference type="EMBL" id="MBR0648619.1"/>
    </source>
</evidence>
<dbReference type="RefSeq" id="WP_211865954.1">
    <property type="nucleotide sequence ID" value="NZ_JAAEDI010000003.1"/>
</dbReference>
<dbReference type="InterPro" id="IPR023606">
    <property type="entry name" value="CoA-Trfase_III_dom_1_sf"/>
</dbReference>
<reference evidence="2" key="1">
    <citation type="journal article" date="2021" name="Syst. Appl. Microbiol.">
        <title>Roseomonas hellenica sp. nov., isolated from roots of wild-growing Alkanna tinctoria.</title>
        <authorList>
            <person name="Rat A."/>
            <person name="Naranjo H.D."/>
            <person name="Lebbe L."/>
            <person name="Cnockaert M."/>
            <person name="Krigas N."/>
            <person name="Grigoriadou K."/>
            <person name="Maloupa E."/>
            <person name="Willems A."/>
        </authorList>
    </citation>
    <scope>NUCLEOTIDE SEQUENCE [LARGE SCALE GENOMIC DNA]</scope>
    <source>
        <strain evidence="2">LMG 31159</strain>
    </source>
</reference>
<dbReference type="Pfam" id="PF02515">
    <property type="entry name" value="CoA_transf_3"/>
    <property type="match status" value="2"/>
</dbReference>
<dbReference type="EMBL" id="JAAEDI010000003">
    <property type="protein sequence ID" value="MBR0648619.1"/>
    <property type="molecule type" value="Genomic_DNA"/>
</dbReference>
<protein>
    <submittedName>
        <fullName evidence="1">CoA transferase</fullName>
    </submittedName>
</protein>